<reference evidence="1" key="1">
    <citation type="submission" date="2019-03" db="EMBL/GenBank/DDBJ databases">
        <title>WGS assembly of Setaria viridis.</title>
        <authorList>
            <person name="Huang P."/>
            <person name="Jenkins J."/>
            <person name="Grimwood J."/>
            <person name="Barry K."/>
            <person name="Healey A."/>
            <person name="Mamidi S."/>
            <person name="Sreedasyam A."/>
            <person name="Shu S."/>
            <person name="Feldman M."/>
            <person name="Wu J."/>
            <person name="Yu Y."/>
            <person name="Chen C."/>
            <person name="Johnson J."/>
            <person name="Rokhsar D."/>
            <person name="Baxter I."/>
            <person name="Schmutz J."/>
            <person name="Brutnell T."/>
            <person name="Kellogg E."/>
        </authorList>
    </citation>
    <scope>NUCLEOTIDE SEQUENCE [LARGE SCALE GENOMIC DNA]</scope>
</reference>
<proteinExistence type="predicted"/>
<evidence type="ECO:0000313" key="2">
    <source>
        <dbReference type="Proteomes" id="UP000298652"/>
    </source>
</evidence>
<gene>
    <name evidence="1" type="ORF">SEVIR_5G136400v2</name>
</gene>
<dbReference type="Gramene" id="TKW13976">
    <property type="protein sequence ID" value="TKW13976"/>
    <property type="gene ID" value="SEVIR_5G136400v2"/>
</dbReference>
<accession>A0A4V6D6D8</accession>
<protein>
    <submittedName>
        <fullName evidence="1">Uncharacterized protein</fullName>
    </submittedName>
</protein>
<dbReference type="EMBL" id="CM016556">
    <property type="protein sequence ID" value="TKW13976.1"/>
    <property type="molecule type" value="Genomic_DNA"/>
</dbReference>
<dbReference type="AlphaFoldDB" id="A0A4V6D6D8"/>
<sequence length="145" mass="16143">MSAVSVFHLRDYDTKVKLAGMTGEEDTQHLLVGCVFARQFWFQFLQHVGLAALAPQPTDSSFKDWWEKVELLVNGDMRADLNSLIILGGWTIWRHRNDCVVIGASPSIATALILARDEAQLWSMAGAKGFCGQVLPLPLQPMDDK</sequence>
<organism evidence="1 2">
    <name type="scientific">Setaria viridis</name>
    <name type="common">Green bristlegrass</name>
    <name type="synonym">Setaria italica subsp. viridis</name>
    <dbReference type="NCBI Taxonomy" id="4556"/>
    <lineage>
        <taxon>Eukaryota</taxon>
        <taxon>Viridiplantae</taxon>
        <taxon>Streptophyta</taxon>
        <taxon>Embryophyta</taxon>
        <taxon>Tracheophyta</taxon>
        <taxon>Spermatophyta</taxon>
        <taxon>Magnoliopsida</taxon>
        <taxon>Liliopsida</taxon>
        <taxon>Poales</taxon>
        <taxon>Poaceae</taxon>
        <taxon>PACMAD clade</taxon>
        <taxon>Panicoideae</taxon>
        <taxon>Panicodae</taxon>
        <taxon>Paniceae</taxon>
        <taxon>Cenchrinae</taxon>
        <taxon>Setaria</taxon>
    </lineage>
</organism>
<keyword evidence="2" id="KW-1185">Reference proteome</keyword>
<evidence type="ECO:0000313" key="1">
    <source>
        <dbReference type="EMBL" id="TKW13976.1"/>
    </source>
</evidence>
<dbReference type="Proteomes" id="UP000298652">
    <property type="component" value="Chromosome 5"/>
</dbReference>
<name>A0A4V6D6D8_SETVI</name>